<dbReference type="InterPro" id="IPR001214">
    <property type="entry name" value="SET_dom"/>
</dbReference>
<dbReference type="InterPro" id="IPR050869">
    <property type="entry name" value="H3K4_H4K5_MeTrfase"/>
</dbReference>
<sequence length="556" mass="63467">MTSDDPFACFGNGDDSDDTDDDMVHTTSDGRAFARQLVEKTNSIMRMDKSVEGQRLKACTDVTFQSSYQDQQERVLHLPWPNRPPLYLGPIHLNKSLTEGGGRGYVASQDLPPGTCVLIEEPLVDGWSEEQMGRRLGLESIKHMLHVENAKTVVECLRELHPRKEKVDEVFRQIENGGQSSDPLDVIQIVEMMSSLEKDVSFRSELQSLVAYAEERKICNPDGSSLSSRDINRMLLALRYNGFESGLYLHFSMFNHHEDPNCIKFRPSNESPQSTQHYNYSEARTTRFVKKGEPLTLHYLENPREVSHATRRRVLWDQHRFDIGGEDMFLPYLNSPRKIYESELVGGKFPPSSRDDSTKNDDDPPTTVNIEKSLDDLEDMLLELQAAFKSKIGNDDISSYFERAAALELTVGELITASQSALNNNHHILLSRCKRLHLDVVELLLSNCSQILTNKQSIELMVRFLQSVQPLLESQRRRCGNDHPDVARTYHDFSMGIQSMLSHAPKRLMALNFDGMVTLEQCSKMEHFCRSEKERIERLYPKDVPDIIARVSKESV</sequence>
<organism evidence="3 4">
    <name type="scientific">Cyclotella cryptica</name>
    <dbReference type="NCBI Taxonomy" id="29204"/>
    <lineage>
        <taxon>Eukaryota</taxon>
        <taxon>Sar</taxon>
        <taxon>Stramenopiles</taxon>
        <taxon>Ochrophyta</taxon>
        <taxon>Bacillariophyta</taxon>
        <taxon>Coscinodiscophyceae</taxon>
        <taxon>Thalassiosirophycidae</taxon>
        <taxon>Stephanodiscales</taxon>
        <taxon>Stephanodiscaceae</taxon>
        <taxon>Cyclotella</taxon>
    </lineage>
</organism>
<dbReference type="Pfam" id="PF00856">
    <property type="entry name" value="SET"/>
    <property type="match status" value="1"/>
</dbReference>
<comment type="caution">
    <text evidence="3">The sequence shown here is derived from an EMBL/GenBank/DDBJ whole genome shotgun (WGS) entry which is preliminary data.</text>
</comment>
<reference evidence="3 4" key="1">
    <citation type="journal article" date="2020" name="G3 (Bethesda)">
        <title>Improved Reference Genome for Cyclotella cryptica CCMP332, a Model for Cell Wall Morphogenesis, Salinity Adaptation, and Lipid Production in Diatoms (Bacillariophyta).</title>
        <authorList>
            <person name="Roberts W.R."/>
            <person name="Downey K.M."/>
            <person name="Ruck E.C."/>
            <person name="Traller J.C."/>
            <person name="Alverson A.J."/>
        </authorList>
    </citation>
    <scope>NUCLEOTIDE SEQUENCE [LARGE SCALE GENOMIC DNA]</scope>
    <source>
        <strain evidence="3 4">CCMP332</strain>
    </source>
</reference>
<evidence type="ECO:0000313" key="4">
    <source>
        <dbReference type="Proteomes" id="UP001516023"/>
    </source>
</evidence>
<proteinExistence type="predicted"/>
<dbReference type="PANTHER" id="PTHR12197:SF292">
    <property type="entry name" value="SET DOMAIN-CONTAINING PROTEIN"/>
    <property type="match status" value="1"/>
</dbReference>
<dbReference type="PROSITE" id="PS50280">
    <property type="entry name" value="SET"/>
    <property type="match status" value="1"/>
</dbReference>
<evidence type="ECO:0000313" key="3">
    <source>
        <dbReference type="EMBL" id="KAL3787576.1"/>
    </source>
</evidence>
<gene>
    <name evidence="3" type="ORF">HJC23_000064</name>
</gene>
<evidence type="ECO:0000256" key="1">
    <source>
        <dbReference type="SAM" id="MobiDB-lite"/>
    </source>
</evidence>
<protein>
    <recommendedName>
        <fullName evidence="2">SET domain-containing protein</fullName>
    </recommendedName>
</protein>
<dbReference type="AlphaFoldDB" id="A0ABD3PJQ8"/>
<dbReference type="SUPFAM" id="SSF82199">
    <property type="entry name" value="SET domain"/>
    <property type="match status" value="1"/>
</dbReference>
<feature type="region of interest" description="Disordered" evidence="1">
    <location>
        <begin position="344"/>
        <end position="367"/>
    </location>
</feature>
<feature type="domain" description="SET" evidence="2">
    <location>
        <begin position="89"/>
        <end position="300"/>
    </location>
</feature>
<dbReference type="Gene3D" id="2.170.270.10">
    <property type="entry name" value="SET domain"/>
    <property type="match status" value="1"/>
</dbReference>
<keyword evidence="4" id="KW-1185">Reference proteome</keyword>
<evidence type="ECO:0000259" key="2">
    <source>
        <dbReference type="PROSITE" id="PS50280"/>
    </source>
</evidence>
<name>A0ABD3PJQ8_9STRA</name>
<dbReference type="EMBL" id="JABMIG020000172">
    <property type="protein sequence ID" value="KAL3787576.1"/>
    <property type="molecule type" value="Genomic_DNA"/>
</dbReference>
<dbReference type="InterPro" id="IPR046341">
    <property type="entry name" value="SET_dom_sf"/>
</dbReference>
<dbReference type="PANTHER" id="PTHR12197">
    <property type="entry name" value="HISTONE-LYSINE N-METHYLTRANSFERASE SMYD"/>
    <property type="match status" value="1"/>
</dbReference>
<dbReference type="Proteomes" id="UP001516023">
    <property type="component" value="Unassembled WGS sequence"/>
</dbReference>
<accession>A0ABD3PJQ8</accession>
<feature type="region of interest" description="Disordered" evidence="1">
    <location>
        <begin position="1"/>
        <end position="22"/>
    </location>
</feature>
<feature type="compositionally biased region" description="Basic and acidic residues" evidence="1">
    <location>
        <begin position="353"/>
        <end position="362"/>
    </location>
</feature>